<name>A0A8S1EL06_9PELO</name>
<dbReference type="PROSITE" id="PS50279">
    <property type="entry name" value="BPTI_KUNITZ_2"/>
    <property type="match status" value="1"/>
</dbReference>
<dbReference type="Gene3D" id="4.10.800.10">
    <property type="entry name" value="Thyroglobulin type-1"/>
    <property type="match status" value="2"/>
</dbReference>
<dbReference type="EMBL" id="CADEPM010000001">
    <property type="protein sequence ID" value="CAB3398467.1"/>
    <property type="molecule type" value="Genomic_DNA"/>
</dbReference>
<dbReference type="InterPro" id="IPR000716">
    <property type="entry name" value="Thyroglobulin_1"/>
</dbReference>
<dbReference type="Pfam" id="PF00014">
    <property type="entry name" value="Kunitz_BPTI"/>
    <property type="match status" value="1"/>
</dbReference>
<dbReference type="SUPFAM" id="SSF57610">
    <property type="entry name" value="Thyroglobulin type-1 domain"/>
    <property type="match status" value="2"/>
</dbReference>
<comment type="caution">
    <text evidence="6">The sequence shown here is derived from an EMBL/GenBank/DDBJ whole genome shotgun (WGS) entry which is preliminary data.</text>
</comment>
<feature type="chain" id="PRO_5035793123" description="BPTI/Kunitz inhibitor domain-containing protein" evidence="3">
    <location>
        <begin position="18"/>
        <end position="359"/>
    </location>
</feature>
<keyword evidence="3" id="KW-0732">Signal</keyword>
<dbReference type="PROSITE" id="PS00484">
    <property type="entry name" value="THYROGLOBULIN_1_1"/>
    <property type="match status" value="1"/>
</dbReference>
<feature type="domain" description="Thyroglobulin type-1" evidence="5">
    <location>
        <begin position="76"/>
        <end position="146"/>
    </location>
</feature>
<dbReference type="AlphaFoldDB" id="A0A8S1EL06"/>
<dbReference type="SMART" id="SM00131">
    <property type="entry name" value="KU"/>
    <property type="match status" value="1"/>
</dbReference>
<evidence type="ECO:0000256" key="2">
    <source>
        <dbReference type="PROSITE-ProRule" id="PRU00500"/>
    </source>
</evidence>
<dbReference type="CDD" id="cd00191">
    <property type="entry name" value="TY"/>
    <property type="match status" value="1"/>
</dbReference>
<keyword evidence="7" id="KW-1185">Reference proteome</keyword>
<gene>
    <name evidence="6" type="ORF">CBOVIS_LOCUS1739</name>
</gene>
<sequence length="359" mass="39685">MRFRALILFVYFVGCLSDRSPETGPCVLNNDNFKCNIHGYYESVQCDADSCFCVTPHSGIISYETRTTNSKITPKCGACLVYLQKLFKNGDPPAKSFIPKCDVAHGDFESLQCEPSANRCYCVDRKTGREIAGTRSSLDNTKNKKCNQIEFSIDASEFEAFDKNAPASNIPDILAGRPQCTIDRNPGTTCPQNRTSIKYWFDAHTFQCLPFEHKGCGGNANKFNTKAACYETCVMADYFSCAFNSRPARKSNRQYYTCGNLAAPGMKAISTPGPKLNNDGCPRGYTCVMGAFFGFCCDENLQSKFNAAFRPECSNRKPALVERADGFTSTVIGKSCADRFCPASHRCEQGAVYAYCCPK</sequence>
<dbReference type="Proteomes" id="UP000494206">
    <property type="component" value="Unassembled WGS sequence"/>
</dbReference>
<dbReference type="SMART" id="SM00211">
    <property type="entry name" value="TY"/>
    <property type="match status" value="2"/>
</dbReference>
<feature type="disulfide bond" evidence="2">
    <location>
        <begin position="113"/>
        <end position="120"/>
    </location>
</feature>
<dbReference type="Pfam" id="PF00086">
    <property type="entry name" value="Thyroglobulin_1"/>
    <property type="match status" value="2"/>
</dbReference>
<proteinExistence type="predicted"/>
<evidence type="ECO:0000256" key="3">
    <source>
        <dbReference type="SAM" id="SignalP"/>
    </source>
</evidence>
<evidence type="ECO:0000313" key="6">
    <source>
        <dbReference type="EMBL" id="CAB3398467.1"/>
    </source>
</evidence>
<dbReference type="Gene3D" id="4.10.410.10">
    <property type="entry name" value="Pancreatic trypsin inhibitor Kunitz domain"/>
    <property type="match status" value="1"/>
</dbReference>
<feature type="domain" description="BPTI/Kunitz inhibitor" evidence="4">
    <location>
        <begin position="180"/>
        <end position="233"/>
    </location>
</feature>
<evidence type="ECO:0000313" key="7">
    <source>
        <dbReference type="Proteomes" id="UP000494206"/>
    </source>
</evidence>
<dbReference type="PROSITE" id="PS00280">
    <property type="entry name" value="BPTI_KUNITZ_1"/>
    <property type="match status" value="1"/>
</dbReference>
<accession>A0A8S1EL06</accession>
<comment type="caution">
    <text evidence="2">Lacks conserved residue(s) required for the propagation of feature annotation.</text>
</comment>
<dbReference type="OrthoDB" id="4473401at2759"/>
<keyword evidence="1 2" id="KW-1015">Disulfide bond</keyword>
<dbReference type="PANTHER" id="PTHR47248:SF9">
    <property type="entry name" value="BPTI_KUNITZ INHIBITOR DOMAIN-CONTAINING PROTEIN"/>
    <property type="match status" value="1"/>
</dbReference>
<evidence type="ECO:0000259" key="4">
    <source>
        <dbReference type="PROSITE" id="PS50279"/>
    </source>
</evidence>
<dbReference type="SUPFAM" id="SSF57362">
    <property type="entry name" value="BPTI-like"/>
    <property type="match status" value="1"/>
</dbReference>
<dbReference type="GO" id="GO:0004867">
    <property type="term" value="F:serine-type endopeptidase inhibitor activity"/>
    <property type="evidence" value="ECO:0007669"/>
    <property type="project" value="InterPro"/>
</dbReference>
<organism evidence="6 7">
    <name type="scientific">Caenorhabditis bovis</name>
    <dbReference type="NCBI Taxonomy" id="2654633"/>
    <lineage>
        <taxon>Eukaryota</taxon>
        <taxon>Metazoa</taxon>
        <taxon>Ecdysozoa</taxon>
        <taxon>Nematoda</taxon>
        <taxon>Chromadorea</taxon>
        <taxon>Rhabditida</taxon>
        <taxon>Rhabditina</taxon>
        <taxon>Rhabditomorpha</taxon>
        <taxon>Rhabditoidea</taxon>
        <taxon>Rhabditidae</taxon>
        <taxon>Peloderinae</taxon>
        <taxon>Caenorhabditis</taxon>
    </lineage>
</organism>
<dbReference type="InterPro" id="IPR036857">
    <property type="entry name" value="Thyroglobulin_1_sf"/>
</dbReference>
<reference evidence="6 7" key="1">
    <citation type="submission" date="2020-04" db="EMBL/GenBank/DDBJ databases">
        <authorList>
            <person name="Laetsch R D."/>
            <person name="Stevens L."/>
            <person name="Kumar S."/>
            <person name="Blaxter L. M."/>
        </authorList>
    </citation>
    <scope>NUCLEOTIDE SEQUENCE [LARGE SCALE GENOMIC DNA]</scope>
</reference>
<protein>
    <recommendedName>
        <fullName evidence="8">BPTI/Kunitz inhibitor domain-containing protein</fullName>
    </recommendedName>
</protein>
<evidence type="ECO:0000259" key="5">
    <source>
        <dbReference type="PROSITE" id="PS51162"/>
    </source>
</evidence>
<dbReference type="InterPro" id="IPR020901">
    <property type="entry name" value="Prtase_inh_Kunz-CS"/>
</dbReference>
<dbReference type="InterPro" id="IPR002223">
    <property type="entry name" value="Kunitz_BPTI"/>
</dbReference>
<evidence type="ECO:0000256" key="1">
    <source>
        <dbReference type="ARBA" id="ARBA00023157"/>
    </source>
</evidence>
<feature type="signal peptide" evidence="3">
    <location>
        <begin position="1"/>
        <end position="17"/>
    </location>
</feature>
<dbReference type="PANTHER" id="PTHR47248">
    <property type="entry name" value="PROTEIN CBG06772"/>
    <property type="match status" value="1"/>
</dbReference>
<dbReference type="PROSITE" id="PS51162">
    <property type="entry name" value="THYROGLOBULIN_1_2"/>
    <property type="match status" value="1"/>
</dbReference>
<evidence type="ECO:0008006" key="8">
    <source>
        <dbReference type="Google" id="ProtNLM"/>
    </source>
</evidence>
<dbReference type="InterPro" id="IPR052861">
    <property type="entry name" value="BPTI/Kunitz_domain"/>
</dbReference>
<dbReference type="InterPro" id="IPR036880">
    <property type="entry name" value="Kunitz_BPTI_sf"/>
</dbReference>